<name>A0A4P7HQ77_9RHOB</name>
<comment type="catalytic activity">
    <reaction evidence="7 8">
        <text>adenosine(34) in tRNA + H2O + H(+) = inosine(34) in tRNA + NH4(+)</text>
        <dbReference type="Rhea" id="RHEA:43168"/>
        <dbReference type="Rhea" id="RHEA-COMP:10373"/>
        <dbReference type="Rhea" id="RHEA-COMP:10374"/>
        <dbReference type="ChEBI" id="CHEBI:15377"/>
        <dbReference type="ChEBI" id="CHEBI:15378"/>
        <dbReference type="ChEBI" id="CHEBI:28938"/>
        <dbReference type="ChEBI" id="CHEBI:74411"/>
        <dbReference type="ChEBI" id="CHEBI:82852"/>
        <dbReference type="EC" id="3.5.4.33"/>
    </reaction>
</comment>
<dbReference type="InterPro" id="IPR016193">
    <property type="entry name" value="Cytidine_deaminase-like"/>
</dbReference>
<dbReference type="HAMAP" id="MF_00972">
    <property type="entry name" value="tRNA_aden_deaminase"/>
    <property type="match status" value="1"/>
</dbReference>
<dbReference type="PANTHER" id="PTHR11079:SF202">
    <property type="entry name" value="TRNA-SPECIFIC ADENOSINE DEAMINASE"/>
    <property type="match status" value="1"/>
</dbReference>
<dbReference type="SUPFAM" id="SSF53927">
    <property type="entry name" value="Cytidine deaminase-like"/>
    <property type="match status" value="1"/>
</dbReference>
<dbReference type="PANTHER" id="PTHR11079">
    <property type="entry name" value="CYTOSINE DEAMINASE FAMILY MEMBER"/>
    <property type="match status" value="1"/>
</dbReference>
<evidence type="ECO:0000313" key="10">
    <source>
        <dbReference type="EMBL" id="QBX35451.1"/>
    </source>
</evidence>
<organism evidence="10 11">
    <name type="scientific">Paracoccus liaowanqingii</name>
    <dbReference type="NCBI Taxonomy" id="2560053"/>
    <lineage>
        <taxon>Bacteria</taxon>
        <taxon>Pseudomonadati</taxon>
        <taxon>Pseudomonadota</taxon>
        <taxon>Alphaproteobacteria</taxon>
        <taxon>Rhodobacterales</taxon>
        <taxon>Paracoccaceae</taxon>
        <taxon>Paracoccus</taxon>
    </lineage>
</organism>
<gene>
    <name evidence="8" type="primary">tadA</name>
    <name evidence="10" type="ORF">E4191_12675</name>
</gene>
<evidence type="ECO:0000256" key="3">
    <source>
        <dbReference type="ARBA" id="ARBA00022694"/>
    </source>
</evidence>
<protein>
    <recommendedName>
        <fullName evidence="8">tRNA-specific adenosine deaminase</fullName>
        <ecNumber evidence="8">3.5.4.33</ecNumber>
    </recommendedName>
</protein>
<dbReference type="RefSeq" id="WP_135313730.1">
    <property type="nucleotide sequence ID" value="NZ_CP038439.1"/>
</dbReference>
<dbReference type="GO" id="GO:0002100">
    <property type="term" value="P:tRNA wobble adenosine to inosine editing"/>
    <property type="evidence" value="ECO:0007669"/>
    <property type="project" value="UniProtKB-UniRule"/>
</dbReference>
<evidence type="ECO:0000256" key="1">
    <source>
        <dbReference type="ARBA" id="ARBA00010669"/>
    </source>
</evidence>
<comment type="subunit">
    <text evidence="2 8">Homodimer.</text>
</comment>
<feature type="binding site" evidence="8">
    <location>
        <position position="84"/>
    </location>
    <ligand>
        <name>Zn(2+)</name>
        <dbReference type="ChEBI" id="CHEBI:29105"/>
        <note>catalytic</note>
    </ligand>
</feature>
<comment type="similarity">
    <text evidence="1">Belongs to the cytidine and deoxycytidylate deaminase family. ADAT2 subfamily.</text>
</comment>
<evidence type="ECO:0000259" key="9">
    <source>
        <dbReference type="PROSITE" id="PS51747"/>
    </source>
</evidence>
<dbReference type="Proteomes" id="UP000296374">
    <property type="component" value="Chromosome"/>
</dbReference>
<evidence type="ECO:0000256" key="8">
    <source>
        <dbReference type="HAMAP-Rule" id="MF_00972"/>
    </source>
</evidence>
<keyword evidence="4 8" id="KW-0479">Metal-binding</keyword>
<evidence type="ECO:0000256" key="2">
    <source>
        <dbReference type="ARBA" id="ARBA00011738"/>
    </source>
</evidence>
<dbReference type="EMBL" id="CP038439">
    <property type="protein sequence ID" value="QBX35451.1"/>
    <property type="molecule type" value="Genomic_DNA"/>
</dbReference>
<accession>A0A4P7HQ77</accession>
<keyword evidence="3 8" id="KW-0819">tRNA processing</keyword>
<evidence type="ECO:0000313" key="11">
    <source>
        <dbReference type="Proteomes" id="UP000296374"/>
    </source>
</evidence>
<evidence type="ECO:0000256" key="4">
    <source>
        <dbReference type="ARBA" id="ARBA00022723"/>
    </source>
</evidence>
<sequence length="150" mass="15903">MAPFTSHMSLALAEARAAARRGEVPVGAVVTDPQGRVVAAAGNRTREQNDPTAHAEILAIRAACAALGSERLPGHDLWVTLEPCPMCAGALSAARIARLYYGAADPRMGGVAHGARVFSHPQCHHRPQVYDGLQAAEAQSLLRTFFAARR</sequence>
<comment type="cofactor">
    <cofactor evidence="8">
        <name>Zn(2+)</name>
        <dbReference type="ChEBI" id="CHEBI:29105"/>
    </cofactor>
    <text evidence="8">Binds 1 zinc ion per subunit.</text>
</comment>
<proteinExistence type="inferred from homology"/>
<dbReference type="Pfam" id="PF00383">
    <property type="entry name" value="dCMP_cyt_deam_1"/>
    <property type="match status" value="1"/>
</dbReference>
<keyword evidence="6 8" id="KW-0862">Zinc</keyword>
<feature type="active site" description="Proton donor" evidence="8">
    <location>
        <position position="56"/>
    </location>
</feature>
<dbReference type="PROSITE" id="PS00903">
    <property type="entry name" value="CYT_DCMP_DEAMINASES_1"/>
    <property type="match status" value="1"/>
</dbReference>
<dbReference type="PROSITE" id="PS51747">
    <property type="entry name" value="CYT_DCMP_DEAMINASES_2"/>
    <property type="match status" value="1"/>
</dbReference>
<dbReference type="GO" id="GO:0052717">
    <property type="term" value="F:tRNA-specific adenosine-34 deaminase activity"/>
    <property type="evidence" value="ECO:0007669"/>
    <property type="project" value="UniProtKB-UniRule"/>
</dbReference>
<evidence type="ECO:0000256" key="6">
    <source>
        <dbReference type="ARBA" id="ARBA00022833"/>
    </source>
</evidence>
<comment type="function">
    <text evidence="8">Catalyzes the deamination of adenosine to inosine at the wobble position 34 of tRNA(Arg2).</text>
</comment>
<dbReference type="KEGG" id="plia:E4191_12675"/>
<dbReference type="Gene3D" id="3.40.140.10">
    <property type="entry name" value="Cytidine Deaminase, domain 2"/>
    <property type="match status" value="1"/>
</dbReference>
<feature type="domain" description="CMP/dCMP-type deaminase" evidence="9">
    <location>
        <begin position="2"/>
        <end position="113"/>
    </location>
</feature>
<reference evidence="11" key="1">
    <citation type="submission" date="2019-03" db="EMBL/GenBank/DDBJ databases">
        <authorList>
            <person name="Li J."/>
        </authorList>
    </citation>
    <scope>NUCLEOTIDE SEQUENCE [LARGE SCALE GENOMIC DNA]</scope>
    <source>
        <strain evidence="11">2251</strain>
    </source>
</reference>
<feature type="binding site" evidence="8">
    <location>
        <position position="87"/>
    </location>
    <ligand>
        <name>Zn(2+)</name>
        <dbReference type="ChEBI" id="CHEBI:29105"/>
        <note>catalytic</note>
    </ligand>
</feature>
<dbReference type="InterPro" id="IPR002125">
    <property type="entry name" value="CMP_dCMP_dom"/>
</dbReference>
<dbReference type="InterPro" id="IPR016192">
    <property type="entry name" value="APOBEC/CMP_deaminase_Zn-bd"/>
</dbReference>
<evidence type="ECO:0000256" key="7">
    <source>
        <dbReference type="ARBA" id="ARBA00048045"/>
    </source>
</evidence>
<keyword evidence="5 8" id="KW-0378">Hydrolase</keyword>
<feature type="binding site" evidence="8">
    <location>
        <position position="54"/>
    </location>
    <ligand>
        <name>Zn(2+)</name>
        <dbReference type="ChEBI" id="CHEBI:29105"/>
        <note>catalytic</note>
    </ligand>
</feature>
<dbReference type="EC" id="3.5.4.33" evidence="8"/>
<evidence type="ECO:0000256" key="5">
    <source>
        <dbReference type="ARBA" id="ARBA00022801"/>
    </source>
</evidence>
<dbReference type="AlphaFoldDB" id="A0A4P7HQ77"/>
<dbReference type="CDD" id="cd01285">
    <property type="entry name" value="nucleoside_deaminase"/>
    <property type="match status" value="1"/>
</dbReference>
<dbReference type="GO" id="GO:0008270">
    <property type="term" value="F:zinc ion binding"/>
    <property type="evidence" value="ECO:0007669"/>
    <property type="project" value="UniProtKB-UniRule"/>
</dbReference>
<dbReference type="InterPro" id="IPR028883">
    <property type="entry name" value="tRNA_aden_deaminase"/>
</dbReference>